<sequence length="170" mass="20397">MRITGTMFSYYYICRRKLWLFANHIQFESGNENVQLGKVLDQTSYSREEKHILIDETIQVDFIQNWQILHEVKKSTAMEEAAMWQVKYYLYYLEQKGIEVEKGILDYPKLKIRKEVILSEKDRERIPKILTDIQRIADSSIPEPLVKNKICKKCAYYEYCFILLYTSRCV</sequence>
<dbReference type="GO" id="GO:0051607">
    <property type="term" value="P:defense response to virus"/>
    <property type="evidence" value="ECO:0007669"/>
    <property type="project" value="UniProtKB-KW"/>
</dbReference>
<dbReference type="InterPro" id="IPR013343">
    <property type="entry name" value="CRISPR-assoc_prot_Cas4"/>
</dbReference>
<dbReference type="GO" id="GO:0005524">
    <property type="term" value="F:ATP binding"/>
    <property type="evidence" value="ECO:0007669"/>
    <property type="project" value="UniProtKB-KW"/>
</dbReference>
<evidence type="ECO:0000256" key="10">
    <source>
        <dbReference type="ARBA" id="ARBA00023118"/>
    </source>
</evidence>
<comment type="cofactor">
    <cofactor evidence="12">
        <name>iron-sulfur cluster</name>
        <dbReference type="ChEBI" id="CHEBI:30408"/>
    </cofactor>
</comment>
<keyword evidence="7" id="KW-0067">ATP-binding</keyword>
<evidence type="ECO:0000256" key="5">
    <source>
        <dbReference type="ARBA" id="ARBA00022806"/>
    </source>
</evidence>
<dbReference type="GO" id="GO:0004386">
    <property type="term" value="F:helicase activity"/>
    <property type="evidence" value="ECO:0007669"/>
    <property type="project" value="UniProtKB-KW"/>
</dbReference>
<comment type="similarity">
    <text evidence="12">Belongs to the CRISPR-associated exonuclease Cas4 family.</text>
</comment>
<evidence type="ECO:0000256" key="11">
    <source>
        <dbReference type="ARBA" id="ARBA00023211"/>
    </source>
</evidence>
<keyword evidence="2 12" id="KW-0479">Metal-binding</keyword>
<dbReference type="PANTHER" id="PTHR37168:SF1">
    <property type="entry name" value="CRISPR-ASSOCIATED EXONUCLEASE CAS4"/>
    <property type="match status" value="1"/>
</dbReference>
<comment type="function">
    <text evidence="12">CRISPR (clustered regularly interspaced short palindromic repeat) is an adaptive immune system that provides protection against mobile genetic elements (viruses, transposable elements and conjugative plasmids). CRISPR clusters contain sequences complementary to antecedent mobile elements and target invading nucleic acids. CRISPR clusters are transcribed and processed into CRISPR RNA (crRNA).</text>
</comment>
<evidence type="ECO:0000256" key="4">
    <source>
        <dbReference type="ARBA" id="ARBA00022801"/>
    </source>
</evidence>
<feature type="domain" description="DUF83" evidence="13">
    <location>
        <begin position="4"/>
        <end position="162"/>
    </location>
</feature>
<evidence type="ECO:0000256" key="7">
    <source>
        <dbReference type="ARBA" id="ARBA00022840"/>
    </source>
</evidence>
<evidence type="ECO:0000256" key="3">
    <source>
        <dbReference type="ARBA" id="ARBA00022741"/>
    </source>
</evidence>
<keyword evidence="10 12" id="KW-0051">Antiviral defense</keyword>
<dbReference type="GO" id="GO:0004527">
    <property type="term" value="F:exonuclease activity"/>
    <property type="evidence" value="ECO:0007669"/>
    <property type="project" value="UniProtKB-KW"/>
</dbReference>
<comment type="cofactor">
    <cofactor evidence="12">
        <name>Mg(2+)</name>
        <dbReference type="ChEBI" id="CHEBI:18420"/>
    </cofactor>
    <cofactor evidence="12">
        <name>Mn(2+)</name>
        <dbReference type="ChEBI" id="CHEBI:29035"/>
    </cofactor>
    <text evidence="12">Mg(2+) or Mn(2+) required for ssDNA cleavage activity.</text>
</comment>
<keyword evidence="9 12" id="KW-0411">Iron-sulfur</keyword>
<evidence type="ECO:0000256" key="9">
    <source>
        <dbReference type="ARBA" id="ARBA00023014"/>
    </source>
</evidence>
<dbReference type="GO" id="GO:0046872">
    <property type="term" value="F:metal ion binding"/>
    <property type="evidence" value="ECO:0007669"/>
    <property type="project" value="UniProtKB-KW"/>
</dbReference>
<keyword evidence="11 12" id="KW-0464">Manganese</keyword>
<dbReference type="InterPro" id="IPR022765">
    <property type="entry name" value="Dna2/Cas4_DUF83"/>
</dbReference>
<keyword evidence="5" id="KW-0347">Helicase</keyword>
<dbReference type="EMBL" id="NGMM01000002">
    <property type="protein sequence ID" value="OTP17372.1"/>
    <property type="molecule type" value="Genomic_DNA"/>
</dbReference>
<proteinExistence type="inferred from homology"/>
<dbReference type="EC" id="3.1.12.1" evidence="12"/>
<name>A0A242K895_9ENTE</name>
<comment type="caution">
    <text evidence="14">The sequence shown here is derived from an EMBL/GenBank/DDBJ whole genome shotgun (WGS) entry which is preliminary data.</text>
</comment>
<organism evidence="14">
    <name type="scientific">Candidatus Enterococcus clewellii</name>
    <dbReference type="NCBI Taxonomy" id="1834193"/>
    <lineage>
        <taxon>Bacteria</taxon>
        <taxon>Bacillati</taxon>
        <taxon>Bacillota</taxon>
        <taxon>Bacilli</taxon>
        <taxon>Lactobacillales</taxon>
        <taxon>Enterococcaceae</taxon>
        <taxon>Enterococcus</taxon>
    </lineage>
</organism>
<evidence type="ECO:0000256" key="8">
    <source>
        <dbReference type="ARBA" id="ARBA00023004"/>
    </source>
</evidence>
<dbReference type="Gene3D" id="3.90.320.10">
    <property type="match status" value="1"/>
</dbReference>
<evidence type="ECO:0000256" key="1">
    <source>
        <dbReference type="ARBA" id="ARBA00022722"/>
    </source>
</evidence>
<evidence type="ECO:0000256" key="12">
    <source>
        <dbReference type="RuleBase" id="RU365022"/>
    </source>
</evidence>
<accession>A0A242K895</accession>
<keyword evidence="8 12" id="KW-0408">Iron</keyword>
<dbReference type="NCBIfam" id="TIGR00372">
    <property type="entry name" value="cas4"/>
    <property type="match status" value="1"/>
</dbReference>
<evidence type="ECO:0000256" key="6">
    <source>
        <dbReference type="ARBA" id="ARBA00022839"/>
    </source>
</evidence>
<keyword evidence="6 12" id="KW-0269">Exonuclease</keyword>
<keyword evidence="3" id="KW-0547">Nucleotide-binding</keyword>
<evidence type="ECO:0000256" key="2">
    <source>
        <dbReference type="ARBA" id="ARBA00022723"/>
    </source>
</evidence>
<dbReference type="InterPro" id="IPR011604">
    <property type="entry name" value="PDDEXK-like_dom_sf"/>
</dbReference>
<reference evidence="14" key="1">
    <citation type="submission" date="2017-05" db="EMBL/GenBank/DDBJ databases">
        <title>The Genome Sequence of Enterococcus sp. 9E7_DIV0242.</title>
        <authorList>
            <consortium name="The Broad Institute Genomics Platform"/>
            <consortium name="The Broad Institute Genomic Center for Infectious Diseases"/>
            <person name="Earl A."/>
            <person name="Manson A."/>
            <person name="Schwartman J."/>
            <person name="Gilmore M."/>
            <person name="Abouelleil A."/>
            <person name="Cao P."/>
            <person name="Chapman S."/>
            <person name="Cusick C."/>
            <person name="Shea T."/>
            <person name="Young S."/>
            <person name="Neafsey D."/>
            <person name="Nusbaum C."/>
            <person name="Birren B."/>
        </authorList>
    </citation>
    <scope>NUCLEOTIDE SEQUENCE [LARGE SCALE GENOMIC DNA]</scope>
    <source>
        <strain evidence="14">9E7_DIV0242</strain>
    </source>
</reference>
<gene>
    <name evidence="14" type="ORF">A5888_001510</name>
</gene>
<dbReference type="Pfam" id="PF01930">
    <property type="entry name" value="Cas_Cas4"/>
    <property type="match status" value="1"/>
</dbReference>
<evidence type="ECO:0000313" key="14">
    <source>
        <dbReference type="EMBL" id="OTP17372.1"/>
    </source>
</evidence>
<keyword evidence="4 12" id="KW-0378">Hydrolase</keyword>
<protein>
    <recommendedName>
        <fullName evidence="12">CRISPR-associated exonuclease Cas4</fullName>
        <ecNumber evidence="12">3.1.12.1</ecNumber>
    </recommendedName>
</protein>
<dbReference type="PANTHER" id="PTHR37168">
    <property type="entry name" value="CRISPR-ASSOCIATED EXONUCLEASE CAS4"/>
    <property type="match status" value="1"/>
</dbReference>
<dbReference type="OrthoDB" id="9794720at2"/>
<dbReference type="GO" id="GO:0051536">
    <property type="term" value="F:iron-sulfur cluster binding"/>
    <property type="evidence" value="ECO:0007669"/>
    <property type="project" value="UniProtKB-KW"/>
</dbReference>
<dbReference type="AlphaFoldDB" id="A0A242K895"/>
<evidence type="ECO:0000259" key="13">
    <source>
        <dbReference type="Pfam" id="PF01930"/>
    </source>
</evidence>
<keyword evidence="1 12" id="KW-0540">Nuclease</keyword>